<gene>
    <name evidence="24" type="ORF">CBP12_03415</name>
</gene>
<keyword evidence="11" id="KW-0677">Repeat</keyword>
<evidence type="ECO:0000256" key="12">
    <source>
        <dbReference type="ARBA" id="ARBA00022781"/>
    </source>
</evidence>
<dbReference type="SUPFAM" id="SSF46626">
    <property type="entry name" value="Cytochrome c"/>
    <property type="match status" value="2"/>
</dbReference>
<dbReference type="GO" id="GO:0005506">
    <property type="term" value="F:iron ion binding"/>
    <property type="evidence" value="ECO:0007669"/>
    <property type="project" value="InterPro"/>
</dbReference>
<dbReference type="Pfam" id="PF14715">
    <property type="entry name" value="FixP_N"/>
    <property type="match status" value="1"/>
</dbReference>
<keyword evidence="10 20" id="KW-0479">Metal-binding</keyword>
<keyword evidence="15" id="KW-0560">Oxidoreductase</keyword>
<keyword evidence="16 20" id="KW-0408">Iron</keyword>
<evidence type="ECO:0000256" key="3">
    <source>
        <dbReference type="ARBA" id="ARBA00006113"/>
    </source>
</evidence>
<evidence type="ECO:0000256" key="19">
    <source>
        <dbReference type="ARBA" id="ARBA00029635"/>
    </source>
</evidence>
<dbReference type="GO" id="GO:0020037">
    <property type="term" value="F:heme binding"/>
    <property type="evidence" value="ECO:0007669"/>
    <property type="project" value="InterPro"/>
</dbReference>
<dbReference type="InterPro" id="IPR004678">
    <property type="entry name" value="Cyt_c_oxidase_cbb3_su3"/>
</dbReference>
<dbReference type="Proteomes" id="UP000243793">
    <property type="component" value="Chromosome"/>
</dbReference>
<evidence type="ECO:0000256" key="8">
    <source>
        <dbReference type="ARBA" id="ARBA00022660"/>
    </source>
</evidence>
<comment type="cofactor">
    <cofactor evidence="21">
        <name>heme c</name>
        <dbReference type="ChEBI" id="CHEBI:61717"/>
    </cofactor>
    <text evidence="21">Binds 2 heme C groups per subunit.</text>
</comment>
<dbReference type="GO" id="GO:0009055">
    <property type="term" value="F:electron transfer activity"/>
    <property type="evidence" value="ECO:0007669"/>
    <property type="project" value="InterPro"/>
</dbReference>
<feature type="transmembrane region" description="Helical" evidence="22">
    <location>
        <begin position="57"/>
        <end position="76"/>
    </location>
</feature>
<keyword evidence="17" id="KW-0406">Ion transport</keyword>
<dbReference type="InterPro" id="IPR032858">
    <property type="entry name" value="CcoP_N"/>
</dbReference>
<keyword evidence="9 22" id="KW-0812">Transmembrane</keyword>
<dbReference type="InterPro" id="IPR009056">
    <property type="entry name" value="Cyt_c-like_dom"/>
</dbReference>
<feature type="binding site" description="covalent" evidence="21">
    <location>
        <position position="205"/>
    </location>
    <ligand>
        <name>heme c</name>
        <dbReference type="ChEBI" id="CHEBI:61717"/>
        <label>1</label>
    </ligand>
</feature>
<evidence type="ECO:0000256" key="10">
    <source>
        <dbReference type="ARBA" id="ARBA00022723"/>
    </source>
</evidence>
<evidence type="ECO:0000313" key="24">
    <source>
        <dbReference type="EMBL" id="ART79312.1"/>
    </source>
</evidence>
<dbReference type="Gene3D" id="6.10.280.130">
    <property type="match status" value="1"/>
</dbReference>
<reference evidence="25" key="1">
    <citation type="submission" date="2017-05" db="EMBL/GenBank/DDBJ databases">
        <authorList>
            <person name="Sung H."/>
        </authorList>
    </citation>
    <scope>NUCLEOTIDE SEQUENCE [LARGE SCALE GENOMIC DNA]</scope>
    <source>
        <strain evidence="25">AMac2203</strain>
    </source>
</reference>
<feature type="domain" description="Cytochrome c" evidence="23">
    <location>
        <begin position="275"/>
        <end position="355"/>
    </location>
</feature>
<feature type="binding site" description="axial binding residue" evidence="20">
    <location>
        <position position="245"/>
    </location>
    <ligand>
        <name>heme c</name>
        <dbReference type="ChEBI" id="CHEBI:61717"/>
        <label>2</label>
    </ligand>
    <ligandPart>
        <name>Fe</name>
        <dbReference type="ChEBI" id="CHEBI:18248"/>
    </ligandPart>
</feature>
<dbReference type="PANTHER" id="PTHR33751:SF1">
    <property type="entry name" value="CBB3-TYPE CYTOCHROME C OXIDASE SUBUNIT FIXP"/>
    <property type="match status" value="1"/>
</dbReference>
<dbReference type="NCBIfam" id="TIGR00782">
    <property type="entry name" value="ccoP"/>
    <property type="match status" value="1"/>
</dbReference>
<feature type="binding site" description="axial binding residue" evidence="20">
    <location>
        <position position="332"/>
    </location>
    <ligand>
        <name>heme c</name>
        <dbReference type="ChEBI" id="CHEBI:61717"/>
        <label>1</label>
    </ligand>
    <ligandPart>
        <name>Fe</name>
        <dbReference type="ChEBI" id="CHEBI:18248"/>
    </ligandPart>
</feature>
<keyword evidence="8" id="KW-0679">Respiratory chain</keyword>
<evidence type="ECO:0000256" key="13">
    <source>
        <dbReference type="ARBA" id="ARBA00022982"/>
    </source>
</evidence>
<dbReference type="PROSITE" id="PS51007">
    <property type="entry name" value="CYTC"/>
    <property type="match status" value="2"/>
</dbReference>
<dbReference type="GO" id="GO:1902600">
    <property type="term" value="P:proton transmembrane transport"/>
    <property type="evidence" value="ECO:0007669"/>
    <property type="project" value="UniProtKB-KW"/>
</dbReference>
<dbReference type="GO" id="GO:0005886">
    <property type="term" value="C:plasma membrane"/>
    <property type="evidence" value="ECO:0007669"/>
    <property type="project" value="UniProtKB-SubCell"/>
</dbReference>
<feature type="domain" description="Cytochrome c" evidence="23">
    <location>
        <begin position="189"/>
        <end position="268"/>
    </location>
</feature>
<evidence type="ECO:0000256" key="17">
    <source>
        <dbReference type="ARBA" id="ARBA00023065"/>
    </source>
</evidence>
<keyword evidence="5" id="KW-1003">Cell membrane</keyword>
<dbReference type="EMBL" id="CP021376">
    <property type="protein sequence ID" value="ART79312.1"/>
    <property type="molecule type" value="Genomic_DNA"/>
</dbReference>
<keyword evidence="12" id="KW-0375">Hydrogen ion transport</keyword>
<evidence type="ECO:0000256" key="22">
    <source>
        <dbReference type="SAM" id="Phobius"/>
    </source>
</evidence>
<comment type="similarity">
    <text evidence="3">Belongs to the CcoP / FixP family.</text>
</comment>
<dbReference type="InterPro" id="IPR008168">
    <property type="entry name" value="Cyt_C_IC"/>
</dbReference>
<evidence type="ECO:0000256" key="14">
    <source>
        <dbReference type="ARBA" id="ARBA00022989"/>
    </source>
</evidence>
<evidence type="ECO:0000256" key="18">
    <source>
        <dbReference type="ARBA" id="ARBA00023136"/>
    </source>
</evidence>
<dbReference type="AlphaFoldDB" id="A0A1Y0CVH8"/>
<evidence type="ECO:0000256" key="15">
    <source>
        <dbReference type="ARBA" id="ARBA00023002"/>
    </source>
</evidence>
<dbReference type="Gene3D" id="1.10.760.10">
    <property type="entry name" value="Cytochrome c-like domain"/>
    <property type="match status" value="2"/>
</dbReference>
<dbReference type="PRINTS" id="PR00605">
    <property type="entry name" value="CYTCHROMECIC"/>
</dbReference>
<feature type="binding site" description="covalent" evidence="21">
    <location>
        <position position="202"/>
    </location>
    <ligand>
        <name>heme c</name>
        <dbReference type="ChEBI" id="CHEBI:61717"/>
        <label>1</label>
    </ligand>
</feature>
<dbReference type="OrthoDB" id="9811281at2"/>
<keyword evidence="14 22" id="KW-1133">Transmembrane helix</keyword>
<dbReference type="GO" id="GO:0006119">
    <property type="term" value="P:oxidative phosphorylation"/>
    <property type="evidence" value="ECO:0007669"/>
    <property type="project" value="UniProtKB-UniPathway"/>
</dbReference>
<dbReference type="PANTHER" id="PTHR33751">
    <property type="entry name" value="CBB3-TYPE CYTOCHROME C OXIDASE SUBUNIT FIXP"/>
    <property type="match status" value="1"/>
</dbReference>
<evidence type="ECO:0000256" key="11">
    <source>
        <dbReference type="ARBA" id="ARBA00022737"/>
    </source>
</evidence>
<dbReference type="InterPro" id="IPR050597">
    <property type="entry name" value="Cytochrome_c_Oxidase_Subunit"/>
</dbReference>
<evidence type="ECO:0000256" key="1">
    <source>
        <dbReference type="ARBA" id="ARBA00004533"/>
    </source>
</evidence>
<name>A0A1Y0CVH8_9GAMM</name>
<dbReference type="InterPro" id="IPR036909">
    <property type="entry name" value="Cyt_c-like_dom_sf"/>
</dbReference>
<dbReference type="UniPathway" id="UPA00705"/>
<keyword evidence="25" id="KW-1185">Reference proteome</keyword>
<feature type="binding site" description="axial binding residue" evidence="20">
    <location>
        <position position="291"/>
    </location>
    <ligand>
        <name>heme c</name>
        <dbReference type="ChEBI" id="CHEBI:61717"/>
        <label>2</label>
    </ligand>
    <ligandPart>
        <name>Fe</name>
        <dbReference type="ChEBI" id="CHEBI:18248"/>
    </ligandPart>
</feature>
<dbReference type="RefSeq" id="WP_086962974.1">
    <property type="nucleotide sequence ID" value="NZ_CP021376.1"/>
</dbReference>
<feature type="binding site" description="covalent" evidence="21">
    <location>
        <position position="290"/>
    </location>
    <ligand>
        <name>heme c</name>
        <dbReference type="ChEBI" id="CHEBI:61717"/>
        <label>2</label>
    </ligand>
</feature>
<evidence type="ECO:0000256" key="16">
    <source>
        <dbReference type="ARBA" id="ARBA00023004"/>
    </source>
</evidence>
<keyword evidence="4" id="KW-0813">Transport</keyword>
<evidence type="ECO:0000256" key="6">
    <source>
        <dbReference type="ARBA" id="ARBA00022519"/>
    </source>
</evidence>
<dbReference type="PIRSF" id="PIRSF000006">
    <property type="entry name" value="Cbb3-Cox_fixP"/>
    <property type="match status" value="1"/>
</dbReference>
<feature type="transmembrane region" description="Helical" evidence="22">
    <location>
        <begin position="7"/>
        <end position="26"/>
    </location>
</feature>
<evidence type="ECO:0000256" key="7">
    <source>
        <dbReference type="ARBA" id="ARBA00022617"/>
    </source>
</evidence>
<dbReference type="Pfam" id="PF13442">
    <property type="entry name" value="Cytochrome_CBB3"/>
    <property type="match status" value="2"/>
</dbReference>
<dbReference type="GO" id="GO:0016491">
    <property type="term" value="F:oxidoreductase activity"/>
    <property type="evidence" value="ECO:0007669"/>
    <property type="project" value="UniProtKB-KW"/>
</dbReference>
<keyword evidence="6" id="KW-0997">Cell inner membrane</keyword>
<evidence type="ECO:0000256" key="9">
    <source>
        <dbReference type="ARBA" id="ARBA00022692"/>
    </source>
</evidence>
<protein>
    <recommendedName>
        <fullName evidence="19">Cytochrome c oxidase subunit III</fullName>
    </recommendedName>
</protein>
<keyword evidence="18 22" id="KW-0472">Membrane</keyword>
<evidence type="ECO:0000256" key="5">
    <source>
        <dbReference type="ARBA" id="ARBA00022475"/>
    </source>
</evidence>
<accession>A0A1Y0CVH8</accession>
<evidence type="ECO:0000256" key="4">
    <source>
        <dbReference type="ARBA" id="ARBA00022448"/>
    </source>
</evidence>
<comment type="pathway">
    <text evidence="2">Energy metabolism; oxidative phosphorylation.</text>
</comment>
<proteinExistence type="inferred from homology"/>
<comment type="subcellular location">
    <subcellularLocation>
        <location evidence="1">Cell inner membrane</location>
    </subcellularLocation>
</comment>
<evidence type="ECO:0000259" key="23">
    <source>
        <dbReference type="PROSITE" id="PS51007"/>
    </source>
</evidence>
<dbReference type="KEGG" id="ocm:CBP12_03415"/>
<sequence length="358" mass="39633">MNTFLSVFVTIISLGTIFGCLGLLIWCTRDKMGMEDGAPTGHSYDGITELNNPLPKWWSYLFIFMVVFSLIYLALYPGLGNFKGLLGWTSSNQDVRSLHEYNEAADKAREDELFVQYDREMIKADEVFGAKFRELIFPAGYTPKTEQDLDASKFAKLEGAKKRKKIEQLIQADKDANYLPIPDLAQNDEVVKVGQRLFLQTCAQCHGSNARGGTGFPNLTDDDWLYGGEPEHIVATLRNGRSGVMPAWGDALGEDGVREVTTYVLSLSGRKVDPVEAQKGEARFAVCASCHGADGTGNIAMGAPNLTDEIWLYGGSRAAIEDTIRHGRHGVMPAWKDILGEDKIQLLSAYVYSLRNDK</sequence>
<evidence type="ECO:0000256" key="21">
    <source>
        <dbReference type="PIRSR" id="PIRSR000006-2"/>
    </source>
</evidence>
<organism evidence="24 25">
    <name type="scientific">Oceanisphaera avium</name>
    <dbReference type="NCBI Taxonomy" id="1903694"/>
    <lineage>
        <taxon>Bacteria</taxon>
        <taxon>Pseudomonadati</taxon>
        <taxon>Pseudomonadota</taxon>
        <taxon>Gammaproteobacteria</taxon>
        <taxon>Aeromonadales</taxon>
        <taxon>Aeromonadaceae</taxon>
        <taxon>Oceanisphaera</taxon>
    </lineage>
</organism>
<feature type="binding site" description="covalent" evidence="21">
    <location>
        <position position="287"/>
    </location>
    <ligand>
        <name>heme c</name>
        <dbReference type="ChEBI" id="CHEBI:61717"/>
        <label>2</label>
    </ligand>
</feature>
<keyword evidence="13" id="KW-0249">Electron transport</keyword>
<feature type="binding site" description="axial binding residue" evidence="20">
    <location>
        <position position="206"/>
    </location>
    <ligand>
        <name>heme c</name>
        <dbReference type="ChEBI" id="CHEBI:61717"/>
        <label>1</label>
    </ligand>
    <ligandPart>
        <name>Fe</name>
        <dbReference type="ChEBI" id="CHEBI:18248"/>
    </ligandPart>
</feature>
<evidence type="ECO:0000256" key="20">
    <source>
        <dbReference type="PIRSR" id="PIRSR000006-1"/>
    </source>
</evidence>
<evidence type="ECO:0000313" key="25">
    <source>
        <dbReference type="Proteomes" id="UP000243793"/>
    </source>
</evidence>
<dbReference type="InterPro" id="IPR038414">
    <property type="entry name" value="CcoP_N_sf"/>
</dbReference>
<keyword evidence="7 21" id="KW-0349">Heme</keyword>
<evidence type="ECO:0000256" key="2">
    <source>
        <dbReference type="ARBA" id="ARBA00004673"/>
    </source>
</evidence>